<reference evidence="2 3" key="1">
    <citation type="submission" date="2024-02" db="EMBL/GenBank/DDBJ databases">
        <title>De novo assembly and annotation of 12 fungi associated with fruit tree decline syndrome in Ontario, Canada.</title>
        <authorList>
            <person name="Sulman M."/>
            <person name="Ellouze W."/>
            <person name="Ilyukhin E."/>
        </authorList>
    </citation>
    <scope>NUCLEOTIDE SEQUENCE [LARGE SCALE GENOMIC DNA]</scope>
    <source>
        <strain evidence="2 3">M1-105</strain>
    </source>
</reference>
<comment type="caution">
    <text evidence="2">The sequence shown here is derived from an EMBL/GenBank/DDBJ whole genome shotgun (WGS) entry which is preliminary data.</text>
</comment>
<protein>
    <recommendedName>
        <fullName evidence="4">SnoaL-like domain-containing protein</fullName>
    </recommendedName>
</protein>
<keyword evidence="3" id="KW-1185">Reference proteome</keyword>
<name>A0ABR3TEA6_9PEZI</name>
<evidence type="ECO:0000313" key="2">
    <source>
        <dbReference type="EMBL" id="KAL1637885.1"/>
    </source>
</evidence>
<proteinExistence type="predicted"/>
<dbReference type="InterPro" id="IPR032710">
    <property type="entry name" value="NTF2-like_dom_sf"/>
</dbReference>
<accession>A0ABR3TEA6</accession>
<dbReference type="SUPFAM" id="SSF54427">
    <property type="entry name" value="NTF2-like"/>
    <property type="match status" value="1"/>
</dbReference>
<evidence type="ECO:0000256" key="1">
    <source>
        <dbReference type="SAM" id="MobiDB-lite"/>
    </source>
</evidence>
<dbReference type="EMBL" id="JAJVDC020000002">
    <property type="protein sequence ID" value="KAL1637885.1"/>
    <property type="molecule type" value="Genomic_DNA"/>
</dbReference>
<evidence type="ECO:0000313" key="3">
    <source>
        <dbReference type="Proteomes" id="UP001521116"/>
    </source>
</evidence>
<evidence type="ECO:0008006" key="4">
    <source>
        <dbReference type="Google" id="ProtNLM"/>
    </source>
</evidence>
<sequence length="233" mass="26637">MAQPQCPSMHTHTGSLTPYTEIPALRIVHGYLSALDSLDFDTSDFNVFFADDAVFFDTTNNVYRSSEAIWNGIKSRFGDFEFMHHQTCLARVFGSDVRCLKDGERHVVSVQAIMLCRLKDWEEERIVEIPRMFEFIVGTVQEPAPEPREEGAQHDAGAPGEEPEGREMEDGNAGVAPHPKRGHQGLHIYEGRVWWDSGVITKAIEEKAKEEERRRFREIMTMNNGFLGQRPRR</sequence>
<feature type="region of interest" description="Disordered" evidence="1">
    <location>
        <begin position="143"/>
        <end position="183"/>
    </location>
</feature>
<dbReference type="Proteomes" id="UP001521116">
    <property type="component" value="Unassembled WGS sequence"/>
</dbReference>
<gene>
    <name evidence="2" type="ORF">SLS56_000442</name>
</gene>
<organism evidence="2 3">
    <name type="scientific">Neofusicoccum ribis</name>
    <dbReference type="NCBI Taxonomy" id="45134"/>
    <lineage>
        <taxon>Eukaryota</taxon>
        <taxon>Fungi</taxon>
        <taxon>Dikarya</taxon>
        <taxon>Ascomycota</taxon>
        <taxon>Pezizomycotina</taxon>
        <taxon>Dothideomycetes</taxon>
        <taxon>Dothideomycetes incertae sedis</taxon>
        <taxon>Botryosphaeriales</taxon>
        <taxon>Botryosphaeriaceae</taxon>
        <taxon>Neofusicoccum</taxon>
    </lineage>
</organism>